<dbReference type="AlphaFoldDB" id="A0A812X945"/>
<proteinExistence type="predicted"/>
<dbReference type="Proteomes" id="UP000649617">
    <property type="component" value="Unassembled WGS sequence"/>
</dbReference>
<evidence type="ECO:0000256" key="1">
    <source>
        <dbReference type="SAM" id="MobiDB-lite"/>
    </source>
</evidence>
<comment type="caution">
    <text evidence="2">The sequence shown here is derived from an EMBL/GenBank/DDBJ whole genome shotgun (WGS) entry which is preliminary data.</text>
</comment>
<gene>
    <name evidence="2" type="ORF">SPIL2461_LOCUS20182</name>
</gene>
<dbReference type="OrthoDB" id="432886at2759"/>
<sequence>MDWPGLIAQAENPSPGQQVVDAAIKWFTEELRATTPALAEGFLESAVESKLPSDIVVQACCLRLLRAVEAVAQAKRLQPSGTIGATSAMPSAAGQGLVSLLAPAKAVDVAALVDKASLKGLSFSLQAEQGLWGSMQTHSEQCKAAGRKALPFIDLTSKEALPMWLTADQIGGKFHLHDDKEWPLQGGQATSSLQDLSRALKSATASTGFFRSVPQWMVAFLVAVATQQLAWVDVLAHVDVVMQLAEQERLKGRPPFLALVYEELMRRNWEVQKIDKDVLDIARHRLTEVLKEAGLDGHDDSSQSSKVQHPAQVMPGALELVGRQLSAAEAAQRHSEKVSKQLLEAQQVLLKRGRAMEESSADDTAKGQGRRGYPTRS</sequence>
<reference evidence="2" key="1">
    <citation type="submission" date="2021-02" db="EMBL/GenBank/DDBJ databases">
        <authorList>
            <person name="Dougan E. K."/>
            <person name="Rhodes N."/>
            <person name="Thang M."/>
            <person name="Chan C."/>
        </authorList>
    </citation>
    <scope>NUCLEOTIDE SEQUENCE</scope>
</reference>
<organism evidence="2 3">
    <name type="scientific">Symbiodinium pilosum</name>
    <name type="common">Dinoflagellate</name>
    <dbReference type="NCBI Taxonomy" id="2952"/>
    <lineage>
        <taxon>Eukaryota</taxon>
        <taxon>Sar</taxon>
        <taxon>Alveolata</taxon>
        <taxon>Dinophyceae</taxon>
        <taxon>Suessiales</taxon>
        <taxon>Symbiodiniaceae</taxon>
        <taxon>Symbiodinium</taxon>
    </lineage>
</organism>
<name>A0A812X945_SYMPI</name>
<keyword evidence="3" id="KW-1185">Reference proteome</keyword>
<protein>
    <submittedName>
        <fullName evidence="2">Uncharacterized protein</fullName>
    </submittedName>
</protein>
<dbReference type="EMBL" id="CAJNIZ010045151">
    <property type="protein sequence ID" value="CAE7711998.1"/>
    <property type="molecule type" value="Genomic_DNA"/>
</dbReference>
<evidence type="ECO:0000313" key="3">
    <source>
        <dbReference type="Proteomes" id="UP000649617"/>
    </source>
</evidence>
<feature type="region of interest" description="Disordered" evidence="1">
    <location>
        <begin position="353"/>
        <end position="377"/>
    </location>
</feature>
<accession>A0A812X945</accession>
<evidence type="ECO:0000313" key="2">
    <source>
        <dbReference type="EMBL" id="CAE7711998.1"/>
    </source>
</evidence>